<reference evidence="1" key="1">
    <citation type="submission" date="2019-12" db="EMBL/GenBank/DDBJ databases">
        <title>Genome sequencing and annotation of Brassica cretica.</title>
        <authorList>
            <person name="Studholme D.J."/>
            <person name="Sarris P."/>
        </authorList>
    </citation>
    <scope>NUCLEOTIDE SEQUENCE</scope>
    <source>
        <strain evidence="1">PFS-109/04</strain>
        <tissue evidence="1">Leaf</tissue>
    </source>
</reference>
<organism evidence="1 2">
    <name type="scientific">Brassica cretica</name>
    <name type="common">Mustard</name>
    <dbReference type="NCBI Taxonomy" id="69181"/>
    <lineage>
        <taxon>Eukaryota</taxon>
        <taxon>Viridiplantae</taxon>
        <taxon>Streptophyta</taxon>
        <taxon>Embryophyta</taxon>
        <taxon>Tracheophyta</taxon>
        <taxon>Spermatophyta</taxon>
        <taxon>Magnoliopsida</taxon>
        <taxon>eudicotyledons</taxon>
        <taxon>Gunneridae</taxon>
        <taxon>Pentapetalae</taxon>
        <taxon>rosids</taxon>
        <taxon>malvids</taxon>
        <taxon>Brassicales</taxon>
        <taxon>Brassicaceae</taxon>
        <taxon>Brassiceae</taxon>
        <taxon>Brassica</taxon>
    </lineage>
</organism>
<protein>
    <submittedName>
        <fullName evidence="1">Uncharacterized protein</fullName>
    </submittedName>
</protein>
<accession>A0A8S9Q7S2</accession>
<evidence type="ECO:0000313" key="2">
    <source>
        <dbReference type="Proteomes" id="UP000712600"/>
    </source>
</evidence>
<dbReference type="Proteomes" id="UP000712600">
    <property type="component" value="Unassembled WGS sequence"/>
</dbReference>
<dbReference type="AlphaFoldDB" id="A0A8S9Q7S2"/>
<name>A0A8S9Q7S2_BRACR</name>
<sequence length="153" mass="16219">MKRLLQLPGSGFLPPGSGFLPPDAQGPPLMVGTINYRSGGTQGPILVVGTIDHRSRRPWDYQCRRNITCILSRISQSQPPGGKKQLLLTGPMVRAAGNPMLTSVARFNAGITYESLLVPAGSKSQPGITFLQSLVPAGSGLHCKAGPCNLWIS</sequence>
<evidence type="ECO:0000313" key="1">
    <source>
        <dbReference type="EMBL" id="KAF3535712.1"/>
    </source>
</evidence>
<dbReference type="EMBL" id="QGKX02001290">
    <property type="protein sequence ID" value="KAF3535712.1"/>
    <property type="molecule type" value="Genomic_DNA"/>
</dbReference>
<proteinExistence type="predicted"/>
<comment type="caution">
    <text evidence="1">The sequence shown here is derived from an EMBL/GenBank/DDBJ whole genome shotgun (WGS) entry which is preliminary data.</text>
</comment>
<gene>
    <name evidence="1" type="ORF">F2Q69_00022852</name>
</gene>